<reference evidence="3 4" key="1">
    <citation type="submission" date="2020-08" db="EMBL/GenBank/DDBJ databases">
        <title>Genomic Encyclopedia of Type Strains, Phase III (KMG-III): the genomes of soil and plant-associated and newly described type strains.</title>
        <authorList>
            <person name="Whitman W."/>
        </authorList>
    </citation>
    <scope>NUCLEOTIDE SEQUENCE [LARGE SCALE GENOMIC DNA]</scope>
    <source>
        <strain evidence="3 4">CECT 8693</strain>
    </source>
</reference>
<accession>A0A7W3XQP1</accession>
<dbReference type="InterPro" id="IPR036390">
    <property type="entry name" value="WH_DNA-bd_sf"/>
</dbReference>
<dbReference type="SUPFAM" id="SSF46785">
    <property type="entry name" value="Winged helix' DNA-binding domain"/>
    <property type="match status" value="1"/>
</dbReference>
<organism evidence="3 4">
    <name type="scientific">Fontibacillus solani</name>
    <dbReference type="NCBI Taxonomy" id="1572857"/>
    <lineage>
        <taxon>Bacteria</taxon>
        <taxon>Bacillati</taxon>
        <taxon>Bacillota</taxon>
        <taxon>Bacilli</taxon>
        <taxon>Bacillales</taxon>
        <taxon>Paenibacillaceae</taxon>
        <taxon>Fontibacillus</taxon>
    </lineage>
</organism>
<dbReference type="AlphaFoldDB" id="A0A7W3XQP1"/>
<dbReference type="EMBL" id="JACJIP010000005">
    <property type="protein sequence ID" value="MBA9084635.1"/>
    <property type="molecule type" value="Genomic_DNA"/>
</dbReference>
<evidence type="ECO:0000313" key="4">
    <source>
        <dbReference type="Proteomes" id="UP000567067"/>
    </source>
</evidence>
<feature type="coiled-coil region" evidence="1">
    <location>
        <begin position="144"/>
        <end position="171"/>
    </location>
</feature>
<feature type="domain" description="Transcription regulator PadR N-terminal" evidence="2">
    <location>
        <begin position="8"/>
        <end position="80"/>
    </location>
</feature>
<gene>
    <name evidence="3" type="ORF">FHR92_001096</name>
</gene>
<dbReference type="PANTHER" id="PTHR33169">
    <property type="entry name" value="PADR-FAMILY TRANSCRIPTIONAL REGULATOR"/>
    <property type="match status" value="1"/>
</dbReference>
<name>A0A7W3XQP1_9BACL</name>
<dbReference type="InterPro" id="IPR036388">
    <property type="entry name" value="WH-like_DNA-bd_sf"/>
</dbReference>
<dbReference type="InterPro" id="IPR052509">
    <property type="entry name" value="Metal_resp_DNA-bind_regulator"/>
</dbReference>
<evidence type="ECO:0000256" key="1">
    <source>
        <dbReference type="SAM" id="Coils"/>
    </source>
</evidence>
<dbReference type="PANTHER" id="PTHR33169:SF27">
    <property type="entry name" value="TRANSCRIPTIONAL REGULATOR PADR FAMILY PROTEIN"/>
    <property type="match status" value="1"/>
</dbReference>
<dbReference type="Pfam" id="PF03551">
    <property type="entry name" value="PadR"/>
    <property type="match status" value="1"/>
</dbReference>
<dbReference type="Proteomes" id="UP000567067">
    <property type="component" value="Unassembled WGS sequence"/>
</dbReference>
<dbReference type="GO" id="GO:0003677">
    <property type="term" value="F:DNA binding"/>
    <property type="evidence" value="ECO:0007669"/>
    <property type="project" value="UniProtKB-KW"/>
</dbReference>
<protein>
    <submittedName>
        <fullName evidence="3">DNA-binding PadR family transcriptional regulator</fullName>
    </submittedName>
</protein>
<dbReference type="InterPro" id="IPR005149">
    <property type="entry name" value="Tscrpt_reg_PadR_N"/>
</dbReference>
<proteinExistence type="predicted"/>
<keyword evidence="1" id="KW-0175">Coiled coil</keyword>
<evidence type="ECO:0000313" key="3">
    <source>
        <dbReference type="EMBL" id="MBA9084635.1"/>
    </source>
</evidence>
<dbReference type="Gene3D" id="1.10.10.10">
    <property type="entry name" value="Winged helix-like DNA-binding domain superfamily/Winged helix DNA-binding domain"/>
    <property type="match status" value="1"/>
</dbReference>
<comment type="caution">
    <text evidence="3">The sequence shown here is derived from an EMBL/GenBank/DDBJ whole genome shotgun (WGS) entry which is preliminary data.</text>
</comment>
<keyword evidence="4" id="KW-1185">Reference proteome</keyword>
<keyword evidence="3" id="KW-0238">DNA-binding</keyword>
<dbReference type="RefSeq" id="WP_182534648.1">
    <property type="nucleotide sequence ID" value="NZ_JACJIP010000005.1"/>
</dbReference>
<sequence length="171" mass="19353">MDDRSLVLLGLLMGQSQHGYQINEFIEKNLSTVTDMKKPTAYATLDRLSKHGYIDVNLEKQGNRPPRKVYSINDKGRTYFYELLLSNLSSAESYTYHGDIGLMFMDLLPPDQVVPALQQRLNSNNHLLNLYKQTPAHGIRTGVNLAVEHKLTMLEAEVAFLEKAIKTLSSN</sequence>
<evidence type="ECO:0000259" key="2">
    <source>
        <dbReference type="Pfam" id="PF03551"/>
    </source>
</evidence>